<keyword evidence="3" id="KW-1185">Reference proteome</keyword>
<dbReference type="OrthoDB" id="422106at2759"/>
<dbReference type="EMBL" id="KN818232">
    <property type="protein sequence ID" value="KIL67380.1"/>
    <property type="molecule type" value="Genomic_DNA"/>
</dbReference>
<evidence type="ECO:0000256" key="1">
    <source>
        <dbReference type="SAM" id="MobiDB-lite"/>
    </source>
</evidence>
<dbReference type="InParanoid" id="A0A0C2SVB3"/>
<name>A0A0C2SVB3_AMAMK</name>
<evidence type="ECO:0000313" key="2">
    <source>
        <dbReference type="EMBL" id="KIL67380.1"/>
    </source>
</evidence>
<reference evidence="2 3" key="1">
    <citation type="submission" date="2014-04" db="EMBL/GenBank/DDBJ databases">
        <title>Evolutionary Origins and Diversification of the Mycorrhizal Mutualists.</title>
        <authorList>
            <consortium name="DOE Joint Genome Institute"/>
            <consortium name="Mycorrhizal Genomics Consortium"/>
            <person name="Kohler A."/>
            <person name="Kuo A."/>
            <person name="Nagy L.G."/>
            <person name="Floudas D."/>
            <person name="Copeland A."/>
            <person name="Barry K.W."/>
            <person name="Cichocki N."/>
            <person name="Veneault-Fourrey C."/>
            <person name="LaButti K."/>
            <person name="Lindquist E.A."/>
            <person name="Lipzen A."/>
            <person name="Lundell T."/>
            <person name="Morin E."/>
            <person name="Murat C."/>
            <person name="Riley R."/>
            <person name="Ohm R."/>
            <person name="Sun H."/>
            <person name="Tunlid A."/>
            <person name="Henrissat B."/>
            <person name="Grigoriev I.V."/>
            <person name="Hibbett D.S."/>
            <person name="Martin F."/>
        </authorList>
    </citation>
    <scope>NUCLEOTIDE SEQUENCE [LARGE SCALE GENOMIC DNA]</scope>
    <source>
        <strain evidence="2 3">Koide BX008</strain>
    </source>
</reference>
<dbReference type="STRING" id="946122.A0A0C2SVB3"/>
<evidence type="ECO:0000313" key="3">
    <source>
        <dbReference type="Proteomes" id="UP000054549"/>
    </source>
</evidence>
<protein>
    <recommendedName>
        <fullName evidence="4">Chromatin target of PRMT1 protein C-terminal domain-containing protein</fullName>
    </recommendedName>
</protein>
<dbReference type="HOGENOM" id="CLU_057731_0_0_1"/>
<dbReference type="Proteomes" id="UP000054549">
    <property type="component" value="Unassembled WGS sequence"/>
</dbReference>
<dbReference type="Pfam" id="PF10309">
    <property type="entry name" value="NCBP3"/>
    <property type="match status" value="1"/>
</dbReference>
<organism evidence="2 3">
    <name type="scientific">Amanita muscaria (strain Koide BX008)</name>
    <dbReference type="NCBI Taxonomy" id="946122"/>
    <lineage>
        <taxon>Eukaryota</taxon>
        <taxon>Fungi</taxon>
        <taxon>Dikarya</taxon>
        <taxon>Basidiomycota</taxon>
        <taxon>Agaricomycotina</taxon>
        <taxon>Agaricomycetes</taxon>
        <taxon>Agaricomycetidae</taxon>
        <taxon>Agaricales</taxon>
        <taxon>Pluteineae</taxon>
        <taxon>Amanitaceae</taxon>
        <taxon>Amanita</taxon>
    </lineage>
</organism>
<sequence length="408" mass="45075">MDIATDLEAPADIVHATLSYDDSVPYEDQLPETTASLADRIGSTKVYLLSEASSKAARLGKKKHEDQVEEGAEDEMEIDHDPTIRANAILLNGPPISHLPTARLFEYAAHFDVHPLAMEWIDDTTCIFVFSSKAAARSAFYALRRPGSPSSDSMELTAAQAIPISLWPPEDRIHQSLGVGQGLKGTIDIRWARVDDKKKRGAKNDSAFYKKHGLEAGKESAGFGVVPASVAAVAGSGTQGSLARRLGPVGDTLEERITMDGEEQPHELDDGVREWDRGKPGVKSARKRQRDDIDEFLDDDLRDEEKRNDDQEGASSPPSKMRSDYIAQDGRTVIGSKRPELKDRTIAPLPRRTRGGRGGDGDDENRASSLRTRGRRRRGRDREPASEPLRKKTRQELDDELDAFLNKD</sequence>
<feature type="compositionally biased region" description="Acidic residues" evidence="1">
    <location>
        <begin position="292"/>
        <end position="302"/>
    </location>
</feature>
<feature type="compositionally biased region" description="Basic and acidic residues" evidence="1">
    <location>
        <begin position="380"/>
        <end position="396"/>
    </location>
</feature>
<dbReference type="GO" id="GO:0000340">
    <property type="term" value="F:RNA 7-methylguanosine cap binding"/>
    <property type="evidence" value="ECO:0007669"/>
    <property type="project" value="InterPro"/>
</dbReference>
<dbReference type="InterPro" id="IPR019416">
    <property type="entry name" value="NCBP3"/>
</dbReference>
<accession>A0A0C2SVB3</accession>
<dbReference type="GO" id="GO:0003729">
    <property type="term" value="F:mRNA binding"/>
    <property type="evidence" value="ECO:0007669"/>
    <property type="project" value="InterPro"/>
</dbReference>
<feature type="compositionally biased region" description="Basic and acidic residues" evidence="1">
    <location>
        <begin position="257"/>
        <end position="279"/>
    </location>
</feature>
<feature type="compositionally biased region" description="Basic and acidic residues" evidence="1">
    <location>
        <begin position="357"/>
        <end position="366"/>
    </location>
</feature>
<gene>
    <name evidence="2" type="ORF">M378DRAFT_22940</name>
</gene>
<dbReference type="AlphaFoldDB" id="A0A0C2SVB3"/>
<proteinExistence type="predicted"/>
<evidence type="ECO:0008006" key="4">
    <source>
        <dbReference type="Google" id="ProtNLM"/>
    </source>
</evidence>
<feature type="region of interest" description="Disordered" evidence="1">
    <location>
        <begin position="257"/>
        <end position="408"/>
    </location>
</feature>